<gene>
    <name evidence="2" type="ORF">M9Y10_034481</name>
</gene>
<dbReference type="Gene3D" id="1.25.40.10">
    <property type="entry name" value="Tetratricopeptide repeat domain"/>
    <property type="match status" value="2"/>
</dbReference>
<reference evidence="2 3" key="1">
    <citation type="submission" date="2024-04" db="EMBL/GenBank/DDBJ databases">
        <title>Tritrichomonas musculus Genome.</title>
        <authorList>
            <person name="Alves-Ferreira E."/>
            <person name="Grigg M."/>
            <person name="Lorenzi H."/>
            <person name="Galac M."/>
        </authorList>
    </citation>
    <scope>NUCLEOTIDE SEQUENCE [LARGE SCALE GENOMIC DNA]</scope>
    <source>
        <strain evidence="2 3">EAF2021</strain>
    </source>
</reference>
<dbReference type="InterPro" id="IPR011990">
    <property type="entry name" value="TPR-like_helical_dom_sf"/>
</dbReference>
<dbReference type="InterPro" id="IPR045075">
    <property type="entry name" value="Syf1-like"/>
</dbReference>
<proteinExistence type="predicted"/>
<dbReference type="PANTHER" id="PTHR11246:SF20">
    <property type="entry name" value="TPR-CONTAINING PROTEIN DDB_G0280363"/>
    <property type="match status" value="1"/>
</dbReference>
<name>A0ABR2KH10_9EUKA</name>
<evidence type="ECO:0000313" key="3">
    <source>
        <dbReference type="Proteomes" id="UP001470230"/>
    </source>
</evidence>
<protein>
    <recommendedName>
        <fullName evidence="4">TPR Domain containing protein</fullName>
    </recommendedName>
</protein>
<dbReference type="Proteomes" id="UP001470230">
    <property type="component" value="Unassembled WGS sequence"/>
</dbReference>
<dbReference type="EMBL" id="JAPFFF010000005">
    <property type="protein sequence ID" value="KAK8889727.1"/>
    <property type="molecule type" value="Genomic_DNA"/>
</dbReference>
<comment type="caution">
    <text evidence="2">The sequence shown here is derived from an EMBL/GenBank/DDBJ whole genome shotgun (WGS) entry which is preliminary data.</text>
</comment>
<evidence type="ECO:0000256" key="1">
    <source>
        <dbReference type="ARBA" id="ARBA00022737"/>
    </source>
</evidence>
<dbReference type="InterPro" id="IPR019734">
    <property type="entry name" value="TPR_rpt"/>
</dbReference>
<evidence type="ECO:0008006" key="4">
    <source>
        <dbReference type="Google" id="ProtNLM"/>
    </source>
</evidence>
<keyword evidence="1" id="KW-0677">Repeat</keyword>
<accession>A0ABR2KH10</accession>
<dbReference type="SUPFAM" id="SSF48452">
    <property type="entry name" value="TPR-like"/>
    <property type="match status" value="2"/>
</dbReference>
<dbReference type="PANTHER" id="PTHR11246">
    <property type="entry name" value="PRE-MRNA SPLICING FACTOR"/>
    <property type="match status" value="1"/>
</dbReference>
<sequence>MDHSSNWSDIVSDECSSDNLKHEITTRNHTPDFSSTYPLQGTLLNFQSESDSYKNSFGGHRRSQSYNDTDTFDDIPLLNFQEIESFNQDTTKLLPSYMKKIVDEKPILNNMERYEQLLADNNEKAAERALKQIIENTKDSRQRSNIYRLAADSSKRHFFNKTALIMYEKAEYSDPSFVQNYIDHAKLLDEIGETYEAEKILRIGLEKTMKPEITVKLIKHYERRQQYAEARRVLAFIYSDFKQHIDSINSILEGVLFEIRHGDIFKTLTLFNEIDKQPVVKSGVFVDLTETMRRRGYLDIALEYAQDGVKRFSGMPNNWVNLLQLQDCSSKVHETFSKAEALLQANSTAKVEQTTSFLLAKNNALHESRELLSTCILKTSPDLRWKIYYNAAIIEMNYGDASIVPLLLHAAALITPSKSISTIRLSLAKIQEVNGEISEALESYESLLKSINSDWRIYLEFAMFYIRQRKRDEALKCTKAGLKIHSNNGRLWALRIQLEEGESKISAFVEGVRNAPKSGEVWTEAARIALNPLSEYFNLKRARFFLNIAFLFTPQYIDIFIEMVRLEFLENGFDANLDKIREMFIGGDGNYGTVIYMFRKLGNEFTYIEFNDIAKGVKEDIQRHSKIYARAIARSSFVIDSISNEEIKLKRDQEMYKPDPFAFGLSSFYDVIYYEGMLPAKTSVIFGYLASLSLVTKKTNKQKNDSRSNNEG</sequence>
<organism evidence="2 3">
    <name type="scientific">Tritrichomonas musculus</name>
    <dbReference type="NCBI Taxonomy" id="1915356"/>
    <lineage>
        <taxon>Eukaryota</taxon>
        <taxon>Metamonada</taxon>
        <taxon>Parabasalia</taxon>
        <taxon>Tritrichomonadida</taxon>
        <taxon>Tritrichomonadidae</taxon>
        <taxon>Tritrichomonas</taxon>
    </lineage>
</organism>
<keyword evidence="3" id="KW-1185">Reference proteome</keyword>
<dbReference type="SMART" id="SM00028">
    <property type="entry name" value="TPR"/>
    <property type="match status" value="2"/>
</dbReference>
<evidence type="ECO:0000313" key="2">
    <source>
        <dbReference type="EMBL" id="KAK8889727.1"/>
    </source>
</evidence>